<sequence>MKCDNNVVELPISQKANPSIINVPFHGDDLYVVNHNGEPYTPMKPIVEGMGMAWKPQFIKLRQRFESTITEMVIVAGDNRKRHMICLPLRKLAGWLQSINPNKVNPKIRNKVIRYQEECDDVLYDYWTKGIAVNPRAQKEERSIMHELNAACAELKSDKAIASLFGTGLSEWKKIKATHKKKISKLVNEAQLLLDV</sequence>
<dbReference type="InterPro" id="IPR018877">
    <property type="entry name" value="Phage_P22_Orf201_C"/>
</dbReference>
<organism evidence="3 4">
    <name type="scientific">Arsenophonus nasoniae</name>
    <name type="common">son-killer infecting Nasonia vitripennis</name>
    <dbReference type="NCBI Taxonomy" id="638"/>
    <lineage>
        <taxon>Bacteria</taxon>
        <taxon>Pseudomonadati</taxon>
        <taxon>Pseudomonadota</taxon>
        <taxon>Gammaproteobacteria</taxon>
        <taxon>Enterobacterales</taxon>
        <taxon>Morganellaceae</taxon>
        <taxon>Arsenophonus</taxon>
    </lineage>
</organism>
<protein>
    <submittedName>
        <fullName evidence="3">Phage antirepressor N-terminal domain-containing protein</fullName>
    </submittedName>
</protein>
<proteinExistence type="predicted"/>
<dbReference type="PRINTS" id="PR01994">
    <property type="entry name" value="ANTIREPRESSR"/>
</dbReference>
<dbReference type="RefSeq" id="WP_280627309.1">
    <property type="nucleotide sequence ID" value="NZ_CP123515.1"/>
</dbReference>
<evidence type="ECO:0000313" key="4">
    <source>
        <dbReference type="Proteomes" id="UP001177595"/>
    </source>
</evidence>
<accession>A0AA95K8X0</accession>
<dbReference type="Pfam" id="PF10547">
    <property type="entry name" value="P22_AR_N"/>
    <property type="match status" value="1"/>
</dbReference>
<dbReference type="EMBL" id="CP123515">
    <property type="protein sequence ID" value="WGM04042.1"/>
    <property type="molecule type" value="Genomic_DNA"/>
</dbReference>
<feature type="domain" description="Antirepressor protein ant N-terminal" evidence="1">
    <location>
        <begin position="22"/>
        <end position="132"/>
    </location>
</feature>
<feature type="domain" description="Bacteriophage P22 Orf201 C-terminal" evidence="2">
    <location>
        <begin position="143"/>
        <end position="192"/>
    </location>
</feature>
<keyword evidence="3" id="KW-0614">Plasmid</keyword>
<gene>
    <name evidence="3" type="ORF">QE210_21445</name>
</gene>
<evidence type="ECO:0000259" key="2">
    <source>
        <dbReference type="Pfam" id="PF10549"/>
    </source>
</evidence>
<evidence type="ECO:0000313" key="3">
    <source>
        <dbReference type="EMBL" id="WGM04042.1"/>
    </source>
</evidence>
<name>A0AA95K8X0_9GAMM</name>
<geneLocation type="plasmid" evidence="3 4">
    <name>paPv11</name>
</geneLocation>
<reference evidence="3" key="1">
    <citation type="submission" date="2023-04" db="EMBL/GenBank/DDBJ databases">
        <title>Genome dynamics across the evolutionary transition to endosymbiosis.</title>
        <authorList>
            <person name="Siozios S."/>
            <person name="Nadal-Jimenez P."/>
            <person name="Azagi T."/>
            <person name="Sprong H."/>
            <person name="Frost C.L."/>
            <person name="Parratt S.R."/>
            <person name="Taylor G."/>
            <person name="Brettell L."/>
            <person name="Lew K.C."/>
            <person name="Croft L."/>
            <person name="King K.C."/>
            <person name="Brockhurst M.A."/>
            <person name="Hypsa V."/>
            <person name="Novakova E."/>
            <person name="Darby A.C."/>
            <person name="Hurst G.D.D."/>
        </authorList>
    </citation>
    <scope>NUCLEOTIDE SEQUENCE</scope>
    <source>
        <strain evidence="3">APv</strain>
        <plasmid evidence="3">paPv11</plasmid>
    </source>
</reference>
<dbReference type="Proteomes" id="UP001177595">
    <property type="component" value="Plasmid paPv11"/>
</dbReference>
<dbReference type="Pfam" id="PF10549">
    <property type="entry name" value="ORF11CD3"/>
    <property type="match status" value="1"/>
</dbReference>
<evidence type="ECO:0000259" key="1">
    <source>
        <dbReference type="Pfam" id="PF10547"/>
    </source>
</evidence>
<dbReference type="InterPro" id="IPR018875">
    <property type="entry name" value="Antirepressor_Ant_N"/>
</dbReference>
<dbReference type="AlphaFoldDB" id="A0AA95K8X0"/>